<organism evidence="6 7">
    <name type="scientific">Neomicrococcus aestuarii</name>
    <dbReference type="NCBI Taxonomy" id="556325"/>
    <lineage>
        <taxon>Bacteria</taxon>
        <taxon>Bacillati</taxon>
        <taxon>Actinomycetota</taxon>
        <taxon>Actinomycetes</taxon>
        <taxon>Micrococcales</taxon>
        <taxon>Micrococcaceae</taxon>
        <taxon>Neomicrococcus</taxon>
    </lineage>
</organism>
<evidence type="ECO:0000256" key="4">
    <source>
        <dbReference type="ARBA" id="ARBA00022840"/>
    </source>
</evidence>
<protein>
    <recommendedName>
        <fullName evidence="5">ABC transporter domain-containing protein</fullName>
    </recommendedName>
</protein>
<keyword evidence="4" id="KW-0067">ATP-binding</keyword>
<feature type="domain" description="ABC transporter" evidence="5">
    <location>
        <begin position="267"/>
        <end position="509"/>
    </location>
</feature>
<dbReference type="SUPFAM" id="SSF52540">
    <property type="entry name" value="P-loop containing nucleoside triphosphate hydrolases"/>
    <property type="match status" value="2"/>
</dbReference>
<feature type="domain" description="ABC transporter" evidence="5">
    <location>
        <begin position="17"/>
        <end position="253"/>
    </location>
</feature>
<keyword evidence="3" id="KW-0547">Nucleotide-binding</keyword>
<dbReference type="InterPro" id="IPR017871">
    <property type="entry name" value="ABC_transporter-like_CS"/>
</dbReference>
<accession>A0A1L2ZMW3</accession>
<dbReference type="GO" id="GO:0005524">
    <property type="term" value="F:ATP binding"/>
    <property type="evidence" value="ECO:0007669"/>
    <property type="project" value="UniProtKB-KW"/>
</dbReference>
<dbReference type="PROSITE" id="PS50893">
    <property type="entry name" value="ABC_TRANSPORTER_2"/>
    <property type="match status" value="2"/>
</dbReference>
<gene>
    <name evidence="6" type="ORF">BHE16_05455</name>
</gene>
<dbReference type="InterPro" id="IPR003439">
    <property type="entry name" value="ABC_transporter-like_ATP-bd"/>
</dbReference>
<dbReference type="SMART" id="SM00382">
    <property type="entry name" value="AAA"/>
    <property type="match status" value="2"/>
</dbReference>
<dbReference type="CDD" id="cd03215">
    <property type="entry name" value="ABC_Carb_Monos_II"/>
    <property type="match status" value="1"/>
</dbReference>
<name>A0A1L2ZMW3_9MICC</name>
<keyword evidence="7" id="KW-1185">Reference proteome</keyword>
<dbReference type="EMBL" id="CP018135">
    <property type="protein sequence ID" value="APF40557.1"/>
    <property type="molecule type" value="Genomic_DNA"/>
</dbReference>
<dbReference type="Proteomes" id="UP000183530">
    <property type="component" value="Chromosome"/>
</dbReference>
<dbReference type="CDD" id="cd03216">
    <property type="entry name" value="ABC_Carb_Monos_I"/>
    <property type="match status" value="1"/>
</dbReference>
<dbReference type="InterPro" id="IPR027417">
    <property type="entry name" value="P-loop_NTPase"/>
</dbReference>
<dbReference type="PROSITE" id="PS00211">
    <property type="entry name" value="ABC_TRANSPORTER_1"/>
    <property type="match status" value="1"/>
</dbReference>
<reference evidence="6 7" key="1">
    <citation type="submission" date="2016-11" db="EMBL/GenBank/DDBJ databases">
        <title>Genome sequencing of Zhihengliuella aestuarii B18 antagonistic to Plasmodiophora brassicae.</title>
        <authorList>
            <person name="Luo Y."/>
        </authorList>
    </citation>
    <scope>NUCLEOTIDE SEQUENCE [LARGE SCALE GENOMIC DNA]</scope>
    <source>
        <strain evidence="6 7">B18</strain>
    </source>
</reference>
<dbReference type="Gene3D" id="3.40.50.300">
    <property type="entry name" value="P-loop containing nucleotide triphosphate hydrolases"/>
    <property type="match status" value="2"/>
</dbReference>
<dbReference type="PANTHER" id="PTHR43790:SF9">
    <property type="entry name" value="GALACTOFURANOSE TRANSPORTER ATP-BINDING PROTEIN YTFR"/>
    <property type="match status" value="1"/>
</dbReference>
<evidence type="ECO:0000256" key="2">
    <source>
        <dbReference type="ARBA" id="ARBA00022737"/>
    </source>
</evidence>
<keyword evidence="2" id="KW-0677">Repeat</keyword>
<evidence type="ECO:0000259" key="5">
    <source>
        <dbReference type="PROSITE" id="PS50893"/>
    </source>
</evidence>
<dbReference type="GO" id="GO:0016887">
    <property type="term" value="F:ATP hydrolysis activity"/>
    <property type="evidence" value="ECO:0007669"/>
    <property type="project" value="InterPro"/>
</dbReference>
<dbReference type="PANTHER" id="PTHR43790">
    <property type="entry name" value="CARBOHYDRATE TRANSPORT ATP-BINDING PROTEIN MG119-RELATED"/>
    <property type="match status" value="1"/>
</dbReference>
<evidence type="ECO:0000256" key="3">
    <source>
        <dbReference type="ARBA" id="ARBA00022741"/>
    </source>
</evidence>
<evidence type="ECO:0000313" key="6">
    <source>
        <dbReference type="EMBL" id="APF40557.1"/>
    </source>
</evidence>
<dbReference type="AlphaFoldDB" id="A0A1L2ZMW3"/>
<dbReference type="InterPro" id="IPR003593">
    <property type="entry name" value="AAA+_ATPase"/>
</dbReference>
<dbReference type="KEGG" id="nae:BHE16_05455"/>
<dbReference type="Pfam" id="PF00005">
    <property type="entry name" value="ABC_tran"/>
    <property type="match status" value="2"/>
</dbReference>
<dbReference type="InterPro" id="IPR050107">
    <property type="entry name" value="ABC_carbohydrate_import_ATPase"/>
</dbReference>
<evidence type="ECO:0000256" key="1">
    <source>
        <dbReference type="ARBA" id="ARBA00022448"/>
    </source>
</evidence>
<sequence length="520" mass="55465">MLRRCVLTLESSLKPLLSLSGITKRFGAVTVLSDVSLDLHSGEVLGLVGENGAGKSTLIKVLTGLYAADEGSIRLNGELVSINRPADAEALGIAVIHQERHFAPQLRVYEQLFLGLPQLSGALTNLRKVAREASLKITEVTGQSLDPHALVSELTVAQQQLIQITRAVLSSPKVLILDEPTAPLASQEVSQLFDVVRRLQAQGVGIIFVSHYLQELEEITDRVTVLRNGLKVADVRFQDGATIAQIVELMVGRQVTEFDHGRIPRKAQSNSAVLRLSGLTSSGSLTDVSLTVHAGEIVGVTGLVGSGIENLADAVVGAKSHTGSVHVREHEVQSPAEFVSFGGGIVPSNRRANGAFQRSTVRENLVVSSLSRLGRLFGLTNVAKERTVSRALISQLDVRPTDPEYVVGNLSGGNQQKVVLGKWLASEASVLVLDQPTSGVDVGSRTQIYEQLNSLVDSGAGALVVTVDLEELVGIADRILVLYRGRIVAELSGHDVTTDQILRLASSGDASSNERVKELA</sequence>
<dbReference type="STRING" id="556325.BHE16_05455"/>
<keyword evidence="1" id="KW-0813">Transport</keyword>
<evidence type="ECO:0000313" key="7">
    <source>
        <dbReference type="Proteomes" id="UP000183530"/>
    </source>
</evidence>
<proteinExistence type="predicted"/>